<dbReference type="InterPro" id="IPR001106">
    <property type="entry name" value="Aromatic_Lyase"/>
</dbReference>
<dbReference type="EMBL" id="QBKG01000014">
    <property type="protein sequence ID" value="PTX03621.1"/>
    <property type="molecule type" value="Genomic_DNA"/>
</dbReference>
<dbReference type="Proteomes" id="UP000243985">
    <property type="component" value="Unassembled WGS sequence"/>
</dbReference>
<comment type="caution">
    <text evidence="1">The sequence shown here is derived from an EMBL/GenBank/DDBJ whole genome shotgun (WGS) entry which is preliminary data.</text>
</comment>
<dbReference type="PANTHER" id="PTHR10362">
    <property type="entry name" value="HISTIDINE AMMONIA-LYASE"/>
    <property type="match status" value="1"/>
</dbReference>
<proteinExistence type="predicted"/>
<dbReference type="RefSeq" id="WP_107782653.1">
    <property type="nucleotide sequence ID" value="NZ_QBKG01000014.1"/>
</dbReference>
<dbReference type="Gene3D" id="1.20.200.10">
    <property type="entry name" value="Fumarase/aspartase (Central domain)"/>
    <property type="match status" value="1"/>
</dbReference>
<dbReference type="InterPro" id="IPR008948">
    <property type="entry name" value="L-Aspartase-like"/>
</dbReference>
<dbReference type="Pfam" id="PF00221">
    <property type="entry name" value="Lyase_aromatic"/>
    <property type="match status" value="1"/>
</dbReference>
<organism evidence="1 2">
    <name type="scientific">Capnocytophaga leadbetteri</name>
    <dbReference type="NCBI Taxonomy" id="327575"/>
    <lineage>
        <taxon>Bacteria</taxon>
        <taxon>Pseudomonadati</taxon>
        <taxon>Bacteroidota</taxon>
        <taxon>Flavobacteriia</taxon>
        <taxon>Flavobacteriales</taxon>
        <taxon>Flavobacteriaceae</taxon>
        <taxon>Capnocytophaga</taxon>
    </lineage>
</organism>
<evidence type="ECO:0000313" key="2">
    <source>
        <dbReference type="Proteomes" id="UP000243985"/>
    </source>
</evidence>
<dbReference type="AlphaFoldDB" id="A0A2T5XSQ4"/>
<dbReference type="GO" id="GO:0016841">
    <property type="term" value="F:ammonia-lyase activity"/>
    <property type="evidence" value="ECO:0007669"/>
    <property type="project" value="UniProtKB-ARBA"/>
</dbReference>
<keyword evidence="1" id="KW-0456">Lyase</keyword>
<protein>
    <submittedName>
        <fullName evidence="1">Histidine ammonia-lyase</fullName>
    </submittedName>
</protein>
<dbReference type="GeneID" id="84581325"/>
<dbReference type="SUPFAM" id="SSF48557">
    <property type="entry name" value="L-aspartase-like"/>
    <property type="match status" value="1"/>
</dbReference>
<reference evidence="1 2" key="1">
    <citation type="submission" date="2018-04" db="EMBL/GenBank/DDBJ databases">
        <title>Genomic Encyclopedia of Archaeal and Bacterial Type Strains, Phase II (KMG-II): from individual species to whole genera.</title>
        <authorList>
            <person name="Goeker M."/>
        </authorList>
    </citation>
    <scope>NUCLEOTIDE SEQUENCE [LARGE SCALE GENOMIC DNA]</scope>
    <source>
        <strain evidence="1 2">DSM 22902</strain>
    </source>
</reference>
<dbReference type="Gene3D" id="1.10.275.10">
    <property type="entry name" value="Fumarase/aspartase (N-terminal domain)"/>
    <property type="match status" value="1"/>
</dbReference>
<gene>
    <name evidence="1" type="ORF">C8P65_11444</name>
</gene>
<sequence>MVHYISNEVLLLEQLDTIINTDVKLKLSEEAVLNIEKCHTFFTEKVKDSSLTEATEQHYTQLRHYACGIGERLPCKLVRIMLFLKIQSFSYGFSGVRLALVQRLIDFFNSGVYPVVYSKDIPDERIALAHLSLPLIGEGEVCIQNKIYSAQELASKYGWEPLPLSQREVDALLNGTQLTTAYSAHNLIESLKLIEWADFVASVSTQVFGGNLSAFSELMQVVRPHKGLVETAQHLRTLLKDSTLVDSPEDFQSMPEAFCSIPQIHGAVREAIAAIRKVVKTEINSVTDNPILFPEQGEIIFGGNSHTLPLSLSMDFLSITLTSLGNISERRVFYLLSNVGKDIETEIDYPIFQRIIEGILNENRRLSTPSSIESPILFEKTIDIKGMGGSSAIKCSQIVKNVIQIIAIELILATSLWKKKPLRYHSSIFKDYLDFIAEEGSTTTLKKNIEQTLQFFNQYREKVED</sequence>
<name>A0A2T5XSQ4_9FLAO</name>
<evidence type="ECO:0000313" key="1">
    <source>
        <dbReference type="EMBL" id="PTX03621.1"/>
    </source>
</evidence>
<dbReference type="CDD" id="cd00332">
    <property type="entry name" value="PAL-HAL"/>
    <property type="match status" value="1"/>
</dbReference>
<dbReference type="InterPro" id="IPR024083">
    <property type="entry name" value="Fumarase/histidase_N"/>
</dbReference>
<accession>A0A2T5XSQ4</accession>